<feature type="region of interest" description="Disordered" evidence="1">
    <location>
        <begin position="385"/>
        <end position="458"/>
    </location>
</feature>
<name>A0A136IPR3_9PEZI</name>
<dbReference type="OrthoDB" id="4770317at2759"/>
<evidence type="ECO:0000256" key="1">
    <source>
        <dbReference type="SAM" id="MobiDB-lite"/>
    </source>
</evidence>
<feature type="compositionally biased region" description="Basic and acidic residues" evidence="1">
    <location>
        <begin position="433"/>
        <end position="446"/>
    </location>
</feature>
<dbReference type="EMBL" id="KQ964265">
    <property type="protein sequence ID" value="KXJ86916.1"/>
    <property type="molecule type" value="Genomic_DNA"/>
</dbReference>
<reference evidence="3" key="1">
    <citation type="submission" date="2016-02" db="EMBL/GenBank/DDBJ databases">
        <title>Draft genome sequence of Microdochium bolleyi, a fungal endophyte of beachgrass.</title>
        <authorList>
            <consortium name="DOE Joint Genome Institute"/>
            <person name="David A.S."/>
            <person name="May G."/>
            <person name="Haridas S."/>
            <person name="Lim J."/>
            <person name="Wang M."/>
            <person name="Labutti K."/>
            <person name="Lipzen A."/>
            <person name="Barry K."/>
            <person name="Grigoriev I.V."/>
        </authorList>
    </citation>
    <scope>NUCLEOTIDE SEQUENCE [LARGE SCALE GENOMIC DNA]</scope>
    <source>
        <strain evidence="3">J235TASD1</strain>
    </source>
</reference>
<feature type="region of interest" description="Disordered" evidence="1">
    <location>
        <begin position="777"/>
        <end position="798"/>
    </location>
</feature>
<feature type="compositionally biased region" description="Polar residues" evidence="1">
    <location>
        <begin position="643"/>
        <end position="653"/>
    </location>
</feature>
<evidence type="ECO:0000313" key="2">
    <source>
        <dbReference type="EMBL" id="KXJ86916.1"/>
    </source>
</evidence>
<protein>
    <submittedName>
        <fullName evidence="2">Uncharacterized protein</fullName>
    </submittedName>
</protein>
<feature type="compositionally biased region" description="Basic and acidic residues" evidence="1">
    <location>
        <begin position="783"/>
        <end position="798"/>
    </location>
</feature>
<keyword evidence="3" id="KW-1185">Reference proteome</keyword>
<proteinExistence type="predicted"/>
<sequence>MWMTSPTDGHSGDDGGICWTPQTDTPVSPGWPSAQVLGAGALQEGLSLSFGRLSEDIKLVENGPDSHEVILVHGFGLLGSPVFSNYDGNNGRTIGSDEHPQYFQARHVLEEWTGAAAIETLLQQPQRQDQQIVSVRCMAFSTAEILEHGKDALCAAAHFLCNSLTQLTLDPRSPLFLGDRGEGEGEGQHFFSESAGGILPVFRPRKVTFIAHGLGIWVVKQALLWFRHHGTPLRPAATFFLDGARMSCPDVAAGYLHDTASVFALQWPSHLRGQMLDDVKAHLCVVEQHFDELMADAHGDCVEIRDGDEERYRYDMVRYNHQLWHHPSPPLDFLDVRTMRPWDSGMKDFAAEQVRKLAFLELSKNLEEAVSLRLLYSSAPEGECVQATEEEEAHASIASGSGAEYDDASVASSGSHYSESRRSLPATPPSEARLIHRAESVERERPPLPPISPTEPEWSEFLEPDVAAGDDDVTVAPREEDVPSDFSGHRETFDMLQLERYLGSTRSRTGWLDSQRPPAAALQEEADDSETVYHSAYEAEQRSSSPAETRLDVVTLRPRPAGPLGLATMSSRPDRTVLCDEQMRGPPQPRWRPQGPLGFATMSSWTPAVENRTSRASSSKDSTSVGSVLMLYGDDTGTRNRQSDVPSLPSSEGHSLGHILDQYAGHSRWTSQRYSRGTNPQRNVIMDALRELISDPAAAPPPRSEPGISAVEALVAHLAESIGAELPVLEERWPNIRRSLRWLLRDIEMARYEAARHARDREVAETVLDQSEVLPSATGRLGGTERRSGKVDHEWHGDVETRQQVQERFDGSAWQQGDSRPEDIHEHYVDAEDYS</sequence>
<accession>A0A136IPR3</accession>
<organism evidence="2 3">
    <name type="scientific">Microdochium bolleyi</name>
    <dbReference type="NCBI Taxonomy" id="196109"/>
    <lineage>
        <taxon>Eukaryota</taxon>
        <taxon>Fungi</taxon>
        <taxon>Dikarya</taxon>
        <taxon>Ascomycota</taxon>
        <taxon>Pezizomycotina</taxon>
        <taxon>Sordariomycetes</taxon>
        <taxon>Xylariomycetidae</taxon>
        <taxon>Xylariales</taxon>
        <taxon>Microdochiaceae</taxon>
        <taxon>Microdochium</taxon>
    </lineage>
</organism>
<feature type="region of interest" description="Disordered" evidence="1">
    <location>
        <begin position="508"/>
        <end position="530"/>
    </location>
</feature>
<dbReference type="InParanoid" id="A0A136IPR3"/>
<dbReference type="Proteomes" id="UP000070501">
    <property type="component" value="Unassembled WGS sequence"/>
</dbReference>
<feature type="region of interest" description="Disordered" evidence="1">
    <location>
        <begin position="810"/>
        <end position="835"/>
    </location>
</feature>
<feature type="compositionally biased region" description="Basic and acidic residues" evidence="1">
    <location>
        <begin position="819"/>
        <end position="835"/>
    </location>
</feature>
<gene>
    <name evidence="2" type="ORF">Micbo1qcDRAFT_218675</name>
</gene>
<feature type="region of interest" description="Disordered" evidence="1">
    <location>
        <begin position="1"/>
        <end position="24"/>
    </location>
</feature>
<dbReference type="AlphaFoldDB" id="A0A136IPR3"/>
<evidence type="ECO:0000313" key="3">
    <source>
        <dbReference type="Proteomes" id="UP000070501"/>
    </source>
</evidence>
<feature type="region of interest" description="Disordered" evidence="1">
    <location>
        <begin position="633"/>
        <end position="653"/>
    </location>
</feature>